<dbReference type="GO" id="GO:0005886">
    <property type="term" value="C:plasma membrane"/>
    <property type="evidence" value="ECO:0007669"/>
    <property type="project" value="UniProtKB-SubCell"/>
</dbReference>
<sequence>MKTRRQGYALVACVAALAAFAYLAFDLTAGDRGDSIAAIAITERARMQAAADAGLVLALQGLTIEDRTRRWAIDGKRYVRTFNGATLTISVEDEWAKISLGSLFGPAARRLFEAAGVTGARLDVLADSLADWIDSDDYVESSGAESAYYAPEGIRPRNSGIISLDELVRIRGMDAELLERVRPALTVSTRLGAIFVRENASPLALATRTGIGPSSAQQRAQAGSGRRSASPRTRTWPGARSRSSSRCACRAGRASAVSPWWS</sequence>
<protein>
    <submittedName>
        <fullName evidence="13">General secretion pathway protein GspK</fullName>
    </submittedName>
</protein>
<keyword evidence="5" id="KW-0997">Cell inner membrane</keyword>
<dbReference type="RefSeq" id="WP_222872796.1">
    <property type="nucleotide sequence ID" value="NZ_CP039704.1"/>
</dbReference>
<keyword evidence="3" id="KW-0813">Transport</keyword>
<dbReference type="InterPro" id="IPR005628">
    <property type="entry name" value="GspK"/>
</dbReference>
<comment type="subcellular location">
    <subcellularLocation>
        <location evidence="1">Cell inner membrane</location>
    </subcellularLocation>
</comment>
<evidence type="ECO:0000256" key="11">
    <source>
        <dbReference type="SAM" id="Phobius"/>
    </source>
</evidence>
<evidence type="ECO:0000256" key="7">
    <source>
        <dbReference type="ARBA" id="ARBA00022927"/>
    </source>
</evidence>
<dbReference type="SUPFAM" id="SSF158544">
    <property type="entry name" value="GspK insert domain-like"/>
    <property type="match status" value="1"/>
</dbReference>
<dbReference type="GO" id="GO:0009306">
    <property type="term" value="P:protein secretion"/>
    <property type="evidence" value="ECO:0007669"/>
    <property type="project" value="InterPro"/>
</dbReference>
<dbReference type="AlphaFoldDB" id="A0A4D7CC85"/>
<evidence type="ECO:0000256" key="4">
    <source>
        <dbReference type="ARBA" id="ARBA00022475"/>
    </source>
</evidence>
<evidence type="ECO:0000313" key="14">
    <source>
        <dbReference type="Proteomes" id="UP000298714"/>
    </source>
</evidence>
<evidence type="ECO:0000256" key="1">
    <source>
        <dbReference type="ARBA" id="ARBA00004533"/>
    </source>
</evidence>
<dbReference type="Gene3D" id="1.10.40.60">
    <property type="entry name" value="EpsJ-like"/>
    <property type="match status" value="1"/>
</dbReference>
<evidence type="ECO:0000256" key="9">
    <source>
        <dbReference type="ARBA" id="ARBA00023136"/>
    </source>
</evidence>
<keyword evidence="9 11" id="KW-0472">Membrane</keyword>
<name>A0A4D7CC85_9SPHN</name>
<reference evidence="14" key="1">
    <citation type="submission" date="2019-04" db="EMBL/GenBank/DDBJ databases">
        <title>Complete genome sequence of Sphingomonas sp. W1-2-3.</title>
        <authorList>
            <person name="Im W.T."/>
        </authorList>
    </citation>
    <scope>NUCLEOTIDE SEQUENCE [LARGE SCALE GENOMIC DNA]</scope>
    <source>
        <strain evidence="14">W1-2-3</strain>
    </source>
</reference>
<accession>A0A4D7CC85</accession>
<evidence type="ECO:0000256" key="3">
    <source>
        <dbReference type="ARBA" id="ARBA00022448"/>
    </source>
</evidence>
<keyword evidence="6 11" id="KW-0812">Transmembrane</keyword>
<keyword evidence="14" id="KW-1185">Reference proteome</keyword>
<evidence type="ECO:0000313" key="13">
    <source>
        <dbReference type="EMBL" id="QCI79952.1"/>
    </source>
</evidence>
<evidence type="ECO:0000256" key="2">
    <source>
        <dbReference type="ARBA" id="ARBA00007246"/>
    </source>
</evidence>
<feature type="transmembrane region" description="Helical" evidence="11">
    <location>
        <begin position="7"/>
        <end position="25"/>
    </location>
</feature>
<gene>
    <name evidence="13" type="ORF">E6W36_11845</name>
</gene>
<feature type="region of interest" description="Disordered" evidence="10">
    <location>
        <begin position="207"/>
        <end position="248"/>
    </location>
</feature>
<comment type="similarity">
    <text evidence="2">Belongs to the GSP K family.</text>
</comment>
<keyword evidence="8 11" id="KW-1133">Transmembrane helix</keyword>
<proteinExistence type="inferred from homology"/>
<dbReference type="PANTHER" id="PTHR38831:SF2">
    <property type="entry name" value="TYPE II SECRETION SYSTEM PROTEIN K"/>
    <property type="match status" value="1"/>
</dbReference>
<dbReference type="PANTHER" id="PTHR38831">
    <property type="entry name" value="TYPE II SECRETION SYSTEM PROTEIN K"/>
    <property type="match status" value="1"/>
</dbReference>
<dbReference type="KEGG" id="hgn:E6W36_11845"/>
<organism evidence="13 14">
    <name type="scientific">Hankyongella ginsenosidimutans</name>
    <dbReference type="NCBI Taxonomy" id="1763828"/>
    <lineage>
        <taxon>Bacteria</taxon>
        <taxon>Pseudomonadati</taxon>
        <taxon>Pseudomonadota</taxon>
        <taxon>Alphaproteobacteria</taxon>
        <taxon>Sphingomonadales</taxon>
        <taxon>Sphingomonadaceae</taxon>
        <taxon>Hankyongella</taxon>
    </lineage>
</organism>
<keyword evidence="4" id="KW-1003">Cell membrane</keyword>
<feature type="compositionally biased region" description="Polar residues" evidence="10">
    <location>
        <begin position="212"/>
        <end position="221"/>
    </location>
</feature>
<dbReference type="EMBL" id="CP039704">
    <property type="protein sequence ID" value="QCI79952.1"/>
    <property type="molecule type" value="Genomic_DNA"/>
</dbReference>
<dbReference type="InterPro" id="IPR038072">
    <property type="entry name" value="GspK_central_sf"/>
</dbReference>
<dbReference type="InterPro" id="IPR049031">
    <property type="entry name" value="T2SSK_SAM-like_1st"/>
</dbReference>
<evidence type="ECO:0000256" key="5">
    <source>
        <dbReference type="ARBA" id="ARBA00022519"/>
    </source>
</evidence>
<dbReference type="Pfam" id="PF21687">
    <property type="entry name" value="T2SSK_1st"/>
    <property type="match status" value="1"/>
</dbReference>
<evidence type="ECO:0000259" key="12">
    <source>
        <dbReference type="Pfam" id="PF21687"/>
    </source>
</evidence>
<keyword evidence="7" id="KW-0653">Protein transport</keyword>
<evidence type="ECO:0000256" key="6">
    <source>
        <dbReference type="ARBA" id="ARBA00022692"/>
    </source>
</evidence>
<feature type="compositionally biased region" description="Low complexity" evidence="10">
    <location>
        <begin position="238"/>
        <end position="248"/>
    </location>
</feature>
<evidence type="ECO:0000256" key="10">
    <source>
        <dbReference type="SAM" id="MobiDB-lite"/>
    </source>
</evidence>
<feature type="domain" description="T2SS protein K first SAM-like" evidence="12">
    <location>
        <begin position="107"/>
        <end position="187"/>
    </location>
</feature>
<evidence type="ECO:0000256" key="8">
    <source>
        <dbReference type="ARBA" id="ARBA00022989"/>
    </source>
</evidence>
<dbReference type="Proteomes" id="UP000298714">
    <property type="component" value="Chromosome"/>
</dbReference>